<dbReference type="EMBL" id="CM034397">
    <property type="protein sequence ID" value="KAJ0177533.1"/>
    <property type="molecule type" value="Genomic_DNA"/>
</dbReference>
<name>A0ACC1D0S7_9NEOP</name>
<evidence type="ECO:0000313" key="1">
    <source>
        <dbReference type="EMBL" id="KAJ0177533.1"/>
    </source>
</evidence>
<accession>A0ACC1D0S7</accession>
<proteinExistence type="predicted"/>
<comment type="caution">
    <text evidence="1">The sequence shown here is derived from an EMBL/GenBank/DDBJ whole genome shotgun (WGS) entry which is preliminary data.</text>
</comment>
<dbReference type="Proteomes" id="UP000824533">
    <property type="component" value="Linkage Group LG11"/>
</dbReference>
<sequence>MMIDGRLMTKQIYNAKVDGCRSHGKSQLKIYSYEEAIDLTGKGRYNVGLLATLSLAIIGMGIDMFGISVIVTVSNCEFDLSQSKKSIILSMPFLGAILMAYPWGYISDTKGRKLSLTIALWGGFIFSALSAFSSNWIVLAAFRFLSTCFCSCANSSSYALLAESCPGKQRGSYMLIMSSILNLGFMSYMATAFVVLKLSFMVDLGLITFVPWRLLTIVLALPLGISALCLHFFFESPKFLINIGKDREALDYLHNIWRRNGRNGNSYPVNKVTLNEEGTVRCKGMSLIKSLWYQTAPLFKPPLLFRTLQLYYLTTAIFSITGGLFIWFPFLAKSFASGVESAIDGESTGLCNMISASKSTNATHTNMQCPAKIELTIFTAAVVEGVVFVSMNLVVAQLSTRKKAIMLAVLLTCAASAIATVVVTNNIAALIFFFGVLLNVVCSGLVFSYCVDLYPTSYRGMAACLGVMVARISSVIGINLLGAFITTKCEFSFYAISIYLFSAAAVACFLPPDRPKKES</sequence>
<reference evidence="1 2" key="1">
    <citation type="journal article" date="2021" name="Front. Genet.">
        <title>Chromosome-Level Genome Assembly Reveals Significant Gene Expansion in the Toll and IMD Signaling Pathways of Dendrolimus kikuchii.</title>
        <authorList>
            <person name="Zhou J."/>
            <person name="Wu P."/>
            <person name="Xiong Z."/>
            <person name="Liu N."/>
            <person name="Zhao N."/>
            <person name="Ji M."/>
            <person name="Qiu Y."/>
            <person name="Yang B."/>
        </authorList>
    </citation>
    <scope>NUCLEOTIDE SEQUENCE [LARGE SCALE GENOMIC DNA]</scope>
    <source>
        <strain evidence="1">Ann1</strain>
    </source>
</reference>
<organism evidence="1 2">
    <name type="scientific">Dendrolimus kikuchii</name>
    <dbReference type="NCBI Taxonomy" id="765133"/>
    <lineage>
        <taxon>Eukaryota</taxon>
        <taxon>Metazoa</taxon>
        <taxon>Ecdysozoa</taxon>
        <taxon>Arthropoda</taxon>
        <taxon>Hexapoda</taxon>
        <taxon>Insecta</taxon>
        <taxon>Pterygota</taxon>
        <taxon>Neoptera</taxon>
        <taxon>Endopterygota</taxon>
        <taxon>Lepidoptera</taxon>
        <taxon>Glossata</taxon>
        <taxon>Ditrysia</taxon>
        <taxon>Bombycoidea</taxon>
        <taxon>Lasiocampidae</taxon>
        <taxon>Dendrolimus</taxon>
    </lineage>
</organism>
<protein>
    <submittedName>
        <fullName evidence="1">Uncharacterized protein</fullName>
    </submittedName>
</protein>
<evidence type="ECO:0000313" key="2">
    <source>
        <dbReference type="Proteomes" id="UP000824533"/>
    </source>
</evidence>
<gene>
    <name evidence="1" type="ORF">K1T71_006406</name>
</gene>
<keyword evidence="2" id="KW-1185">Reference proteome</keyword>